<organism evidence="3 4">
    <name type="scientific">Mollisia scopiformis</name>
    <name type="common">Conifer needle endophyte fungus</name>
    <name type="synonym">Phialocephala scopiformis</name>
    <dbReference type="NCBI Taxonomy" id="149040"/>
    <lineage>
        <taxon>Eukaryota</taxon>
        <taxon>Fungi</taxon>
        <taxon>Dikarya</taxon>
        <taxon>Ascomycota</taxon>
        <taxon>Pezizomycotina</taxon>
        <taxon>Leotiomycetes</taxon>
        <taxon>Helotiales</taxon>
        <taxon>Mollisiaceae</taxon>
        <taxon>Mollisia</taxon>
    </lineage>
</organism>
<dbReference type="InterPro" id="IPR058329">
    <property type="entry name" value="Arp1_N"/>
</dbReference>
<dbReference type="Pfam" id="PF26053">
    <property type="entry name" value="DUF8016"/>
    <property type="match status" value="1"/>
</dbReference>
<feature type="domain" description="Scytalone dehydratase-like protein Arp1 N-terminal" evidence="2">
    <location>
        <begin position="56"/>
        <end position="138"/>
    </location>
</feature>
<evidence type="ECO:0000259" key="1">
    <source>
        <dbReference type="Pfam" id="PF01425"/>
    </source>
</evidence>
<dbReference type="AlphaFoldDB" id="A0A194XB15"/>
<dbReference type="Proteomes" id="UP000070700">
    <property type="component" value="Unassembled WGS sequence"/>
</dbReference>
<feature type="domain" description="Amidase" evidence="1">
    <location>
        <begin position="192"/>
        <end position="384"/>
    </location>
</feature>
<sequence length="474" mass="53025">MKRKNEFRGMGDAGRDVFFMVAKARYVAVHENNRNIPSLNQDFSLATVFTLPHSHDPPEVTASWIQDQVATYSSQDDVFNEQFLATVIFDSSSSSSRSQEAGDVKITDEAHLCLQGHGTERVVCTSLPQLLPGPYALVGSQLRDIWKLVDDINGTCMVTLNPQQNVEDDFQPFPVFSSDDRFSSFALPSRIKTRAASSSFFAGMPVLVKDNIHLKGIKTSVGNCAFYEIYSLQPETAECVQKLIDQGAVILGKTKMNSLAIWEEPFPGGSSSGSAAAVATYDWLDMAIGTDTWGSVTRPALWCGCYGLRPSFGAVLAHGIEPCCHGVFDIAGILGRDLRKCRDFASEWLRLDALQKDPKPFKLVILPIDYWKVIDLKQAAIGQISFEELWQRSPPEDARGCILSEYIDWAADVQDYDAYHNCDDFRNKYQKLSGHAPYVSPLNQKAWEYAQTISKEKRDKGFKNIATYKKWFED</sequence>
<proteinExistence type="predicted"/>
<dbReference type="InterPro" id="IPR000120">
    <property type="entry name" value="Amidase"/>
</dbReference>
<dbReference type="STRING" id="149040.A0A194XB15"/>
<dbReference type="PANTHER" id="PTHR11895">
    <property type="entry name" value="TRANSAMIDASE"/>
    <property type="match status" value="1"/>
</dbReference>
<dbReference type="SUPFAM" id="SSF75304">
    <property type="entry name" value="Amidase signature (AS) enzymes"/>
    <property type="match status" value="1"/>
</dbReference>
<dbReference type="KEGG" id="psco:LY89DRAFT_696822"/>
<dbReference type="InterPro" id="IPR023631">
    <property type="entry name" value="Amidase_dom"/>
</dbReference>
<dbReference type="GO" id="GO:0050567">
    <property type="term" value="F:glutaminyl-tRNA synthase (glutamine-hydrolyzing) activity"/>
    <property type="evidence" value="ECO:0007669"/>
    <property type="project" value="TreeGrafter"/>
</dbReference>
<gene>
    <name evidence="3" type="ORF">LY89DRAFT_696822</name>
</gene>
<accession>A0A194XB15</accession>
<dbReference type="GeneID" id="28826586"/>
<keyword evidence="4" id="KW-1185">Reference proteome</keyword>
<name>A0A194XB15_MOLSC</name>
<protein>
    <submittedName>
        <fullName evidence="3">Amidase signature enzyme</fullName>
    </submittedName>
</protein>
<reference evidence="3 4" key="1">
    <citation type="submission" date="2015-10" db="EMBL/GenBank/DDBJ databases">
        <title>Full genome of DAOMC 229536 Phialocephala scopiformis, a fungal endophyte of spruce producing the potent anti-insectan compound rugulosin.</title>
        <authorList>
            <consortium name="DOE Joint Genome Institute"/>
            <person name="Walker A.K."/>
            <person name="Frasz S.L."/>
            <person name="Seifert K.A."/>
            <person name="Miller J.D."/>
            <person name="Mondo S.J."/>
            <person name="Labutti K."/>
            <person name="Lipzen A."/>
            <person name="Dockter R."/>
            <person name="Kennedy M."/>
            <person name="Grigoriev I.V."/>
            <person name="Spatafora J.W."/>
        </authorList>
    </citation>
    <scope>NUCLEOTIDE SEQUENCE [LARGE SCALE GENOMIC DNA]</scope>
    <source>
        <strain evidence="3 4">CBS 120377</strain>
    </source>
</reference>
<dbReference type="Pfam" id="PF01425">
    <property type="entry name" value="Amidase"/>
    <property type="match status" value="1"/>
</dbReference>
<dbReference type="Gene3D" id="3.90.1300.10">
    <property type="entry name" value="Amidase signature (AS) domain"/>
    <property type="match status" value="1"/>
</dbReference>
<dbReference type="GO" id="GO:0030956">
    <property type="term" value="C:glutamyl-tRNA(Gln) amidotransferase complex"/>
    <property type="evidence" value="ECO:0007669"/>
    <property type="project" value="TreeGrafter"/>
</dbReference>
<evidence type="ECO:0000313" key="4">
    <source>
        <dbReference type="Proteomes" id="UP000070700"/>
    </source>
</evidence>
<dbReference type="OrthoDB" id="5423360at2759"/>
<dbReference type="GO" id="GO:0005739">
    <property type="term" value="C:mitochondrion"/>
    <property type="evidence" value="ECO:0007669"/>
    <property type="project" value="TreeGrafter"/>
</dbReference>
<dbReference type="InterPro" id="IPR036928">
    <property type="entry name" value="AS_sf"/>
</dbReference>
<dbReference type="InParanoid" id="A0A194XB15"/>
<dbReference type="RefSeq" id="XP_018071721.1">
    <property type="nucleotide sequence ID" value="XM_018216860.1"/>
</dbReference>
<dbReference type="EMBL" id="KQ947414">
    <property type="protein sequence ID" value="KUJ17366.1"/>
    <property type="molecule type" value="Genomic_DNA"/>
</dbReference>
<evidence type="ECO:0000259" key="2">
    <source>
        <dbReference type="Pfam" id="PF26053"/>
    </source>
</evidence>
<evidence type="ECO:0000313" key="3">
    <source>
        <dbReference type="EMBL" id="KUJ17366.1"/>
    </source>
</evidence>
<dbReference type="GO" id="GO:0070681">
    <property type="term" value="P:glutaminyl-tRNAGln biosynthesis via transamidation"/>
    <property type="evidence" value="ECO:0007669"/>
    <property type="project" value="TreeGrafter"/>
</dbReference>
<dbReference type="PANTHER" id="PTHR11895:SF152">
    <property type="entry name" value="GLUTAMYL-TRNA(GLN) AMIDOTRANSFERASE, SUBUNIT A (AFU_ORTHOLOGUE AFUA_7G06800)"/>
    <property type="match status" value="1"/>
</dbReference>
<dbReference type="GO" id="GO:0032543">
    <property type="term" value="P:mitochondrial translation"/>
    <property type="evidence" value="ECO:0007669"/>
    <property type="project" value="TreeGrafter"/>
</dbReference>